<dbReference type="Pfam" id="PF00550">
    <property type="entry name" value="PP-binding"/>
    <property type="match status" value="1"/>
</dbReference>
<dbReference type="Proteomes" id="UP000029409">
    <property type="component" value="Chromosome"/>
</dbReference>
<reference evidence="2 3" key="1">
    <citation type="submission" date="2014-08" db="EMBL/GenBank/DDBJ databases">
        <title>Comparative genomics of the Paenibacillus odorifer group.</title>
        <authorList>
            <person name="den Bakker H.C."/>
            <person name="Tsai Y.-C."/>
            <person name="Martin N."/>
            <person name="Korlach J."/>
            <person name="Wiedmann M."/>
        </authorList>
    </citation>
    <scope>NUCLEOTIDE SEQUENCE [LARGE SCALE GENOMIC DNA]</scope>
    <source>
        <strain evidence="2 3">DSM 1735</strain>
    </source>
</reference>
<keyword evidence="3" id="KW-1185">Reference proteome</keyword>
<gene>
    <name evidence="2" type="ORF">PDUR_27250</name>
</gene>
<dbReference type="STRING" id="44251.PDUR_27250"/>
<dbReference type="InterPro" id="IPR009081">
    <property type="entry name" value="PP-bd_ACP"/>
</dbReference>
<dbReference type="InterPro" id="IPR036736">
    <property type="entry name" value="ACP-like_sf"/>
</dbReference>
<proteinExistence type="predicted"/>
<protein>
    <recommendedName>
        <fullName evidence="1">Carrier domain-containing protein</fullName>
    </recommendedName>
</protein>
<dbReference type="OrthoDB" id="2623888at2"/>
<accession>A0A089J1S6</accession>
<name>A0A089J1S6_PAEDU</name>
<evidence type="ECO:0000313" key="3">
    <source>
        <dbReference type="Proteomes" id="UP000029409"/>
    </source>
</evidence>
<dbReference type="Gene3D" id="1.10.1200.10">
    <property type="entry name" value="ACP-like"/>
    <property type="match status" value="1"/>
</dbReference>
<sequence>MEDICKSIKESIYQMASEKNIVITDTSNLYNEGIMDSLNIIVLLTRLQSELSVNIPEEALVPENFESVNSIINMALAAISKKS</sequence>
<feature type="domain" description="Carrier" evidence="1">
    <location>
        <begin position="1"/>
        <end position="79"/>
    </location>
</feature>
<dbReference type="AlphaFoldDB" id="A0A089J1S6"/>
<evidence type="ECO:0000313" key="2">
    <source>
        <dbReference type="EMBL" id="AIQ15149.1"/>
    </source>
</evidence>
<organism evidence="2 3">
    <name type="scientific">Paenibacillus durus</name>
    <name type="common">Paenibacillus azotofixans</name>
    <dbReference type="NCBI Taxonomy" id="44251"/>
    <lineage>
        <taxon>Bacteria</taxon>
        <taxon>Bacillati</taxon>
        <taxon>Bacillota</taxon>
        <taxon>Bacilli</taxon>
        <taxon>Bacillales</taxon>
        <taxon>Paenibacillaceae</taxon>
        <taxon>Paenibacillus</taxon>
    </lineage>
</organism>
<dbReference type="KEGG" id="pdu:PDUR_27250"/>
<dbReference type="PROSITE" id="PS50075">
    <property type="entry name" value="CARRIER"/>
    <property type="match status" value="1"/>
</dbReference>
<dbReference type="RefSeq" id="WP_042208827.1">
    <property type="nucleotide sequence ID" value="NZ_CP009288.1"/>
</dbReference>
<dbReference type="SUPFAM" id="SSF47336">
    <property type="entry name" value="ACP-like"/>
    <property type="match status" value="1"/>
</dbReference>
<evidence type="ECO:0000259" key="1">
    <source>
        <dbReference type="PROSITE" id="PS50075"/>
    </source>
</evidence>
<dbReference type="EMBL" id="CP009288">
    <property type="protein sequence ID" value="AIQ15149.1"/>
    <property type="molecule type" value="Genomic_DNA"/>
</dbReference>